<dbReference type="Gene3D" id="3.50.7.10">
    <property type="entry name" value="GroEL"/>
    <property type="match status" value="1"/>
</dbReference>
<dbReference type="Gene3D" id="3.30.260.10">
    <property type="entry name" value="TCP-1-like chaperonin intermediate domain"/>
    <property type="match status" value="1"/>
</dbReference>
<organism evidence="12 14">
    <name type="scientific">Ostreobium quekettii</name>
    <dbReference type="NCBI Taxonomy" id="121088"/>
    <lineage>
        <taxon>Eukaryota</taxon>
        <taxon>Viridiplantae</taxon>
        <taxon>Chlorophyta</taxon>
        <taxon>core chlorophytes</taxon>
        <taxon>Ulvophyceae</taxon>
        <taxon>TCBD clade</taxon>
        <taxon>Bryopsidales</taxon>
        <taxon>Ostreobineae</taxon>
        <taxon>Ostreobiaceae</taxon>
        <taxon>Ostreobium</taxon>
    </lineage>
</organism>
<dbReference type="Proteomes" id="UP000708148">
    <property type="component" value="Unassembled WGS sequence"/>
</dbReference>
<name>A0A8S1IKE8_9CHLO</name>
<dbReference type="NCBIfam" id="NF041083">
    <property type="entry name" value="thermosome_beta"/>
    <property type="match status" value="1"/>
</dbReference>
<dbReference type="EMBL" id="CAJHUC010000006">
    <property type="protein sequence ID" value="CAD7694643.1"/>
    <property type="molecule type" value="Genomic_DNA"/>
</dbReference>
<dbReference type="PROSITE" id="PS00995">
    <property type="entry name" value="TCP1_3"/>
    <property type="match status" value="1"/>
</dbReference>
<evidence type="ECO:0000256" key="7">
    <source>
        <dbReference type="ARBA" id="ARBA00023186"/>
    </source>
</evidence>
<dbReference type="FunFam" id="3.50.7.10:FF:000005">
    <property type="entry name" value="T-complex protein 1 subunit gamma"/>
    <property type="match status" value="1"/>
</dbReference>
<keyword evidence="14" id="KW-1185">Reference proteome</keyword>
<evidence type="ECO:0000256" key="9">
    <source>
        <dbReference type="RuleBase" id="RU004187"/>
    </source>
</evidence>
<protein>
    <recommendedName>
        <fullName evidence="3 10">T-complex protein 1 subunit gamma</fullName>
    </recommendedName>
</protein>
<dbReference type="SUPFAM" id="SSF52029">
    <property type="entry name" value="GroEL apical domain-like"/>
    <property type="match status" value="1"/>
</dbReference>
<keyword evidence="4" id="KW-0963">Cytoplasm</keyword>
<gene>
    <name evidence="12" type="ORF">OSTQU699_LOCUS6</name>
    <name evidence="13" type="ORF">OSTQU699_LOCUS686</name>
</gene>
<dbReference type="Gene3D" id="1.10.560.10">
    <property type="entry name" value="GroEL-like equatorial domain"/>
    <property type="match status" value="1"/>
</dbReference>
<comment type="subcellular location">
    <subcellularLocation>
        <location evidence="1">Cytoplasm</location>
    </subcellularLocation>
</comment>
<reference evidence="12" key="1">
    <citation type="submission" date="2020-12" db="EMBL/GenBank/DDBJ databases">
        <authorList>
            <person name="Iha C."/>
        </authorList>
    </citation>
    <scope>NUCLEOTIDE SEQUENCE</scope>
</reference>
<evidence type="ECO:0000313" key="13">
    <source>
        <dbReference type="EMBL" id="CAD7695325.1"/>
    </source>
</evidence>
<dbReference type="NCBIfam" id="TIGR02344">
    <property type="entry name" value="chap_CCT_gamma"/>
    <property type="match status" value="1"/>
</dbReference>
<evidence type="ECO:0000256" key="2">
    <source>
        <dbReference type="ARBA" id="ARBA00008020"/>
    </source>
</evidence>
<dbReference type="CDD" id="cd03337">
    <property type="entry name" value="TCP1_gamma"/>
    <property type="match status" value="1"/>
</dbReference>
<dbReference type="InterPro" id="IPR002194">
    <property type="entry name" value="Chaperonin_TCP-1_CS"/>
</dbReference>
<dbReference type="FunFam" id="1.10.560.10:FF:000073">
    <property type="entry name" value="T-complex protein 1 subunit gamma"/>
    <property type="match status" value="1"/>
</dbReference>
<feature type="region of interest" description="Disordered" evidence="11">
    <location>
        <begin position="527"/>
        <end position="554"/>
    </location>
</feature>
<comment type="caution">
    <text evidence="12">The sequence shown here is derived from an EMBL/GenBank/DDBJ whole genome shotgun (WGS) entry which is preliminary data.</text>
</comment>
<dbReference type="AlphaFoldDB" id="A0A8S1IKE8"/>
<accession>A0A8S1IKE8</accession>
<dbReference type="InterPro" id="IPR027413">
    <property type="entry name" value="GROEL-like_equatorial_sf"/>
</dbReference>
<dbReference type="InterPro" id="IPR027409">
    <property type="entry name" value="GroEL-like_apical_dom_sf"/>
</dbReference>
<dbReference type="SUPFAM" id="SSF54849">
    <property type="entry name" value="GroEL-intermediate domain like"/>
    <property type="match status" value="1"/>
</dbReference>
<dbReference type="InterPro" id="IPR027410">
    <property type="entry name" value="TCP-1-like_intermed_sf"/>
</dbReference>
<evidence type="ECO:0000313" key="12">
    <source>
        <dbReference type="EMBL" id="CAD7694643.1"/>
    </source>
</evidence>
<evidence type="ECO:0000256" key="8">
    <source>
        <dbReference type="ARBA" id="ARBA00024677"/>
    </source>
</evidence>
<dbReference type="SUPFAM" id="SSF48592">
    <property type="entry name" value="GroEL equatorial domain-like"/>
    <property type="match status" value="1"/>
</dbReference>
<keyword evidence="6 9" id="KW-0067">ATP-binding</keyword>
<dbReference type="EMBL" id="CAJHUC010000332">
    <property type="protein sequence ID" value="CAD7695325.1"/>
    <property type="molecule type" value="Genomic_DNA"/>
</dbReference>
<dbReference type="FunFam" id="1.10.560.10:FF:000037">
    <property type="entry name" value="T-complex protein 1 subunit gamma"/>
    <property type="match status" value="1"/>
</dbReference>
<comment type="similarity">
    <text evidence="2 9">Belongs to the TCP-1 chaperonin family.</text>
</comment>
<dbReference type="InterPro" id="IPR053374">
    <property type="entry name" value="TCP-1_chaperonin"/>
</dbReference>
<sequence length="554" mass="60915">MRLPVTVMRANTKREFGKKAQSANIMAAKAVADMIRTTLGPRSMLKMLLDASGGIVLTNDGHAVLREIDVGHPAAKHMIDLSRTQDEEVGDGTTSVIVLAGELLHLAEPFLEKKMHPTVIIRGYKKALDDALCIVEKIAFPIDFDNSEDVLKVVQSCLQTKFTSRFGTLMAELAVKAVRTVENELGGGMKEIDVKKYAKIEKIPGGAIEESRVLQGVMINKDVVTPGRMKRKIENPRILLLDCPLEYKKMENQANIEMMKEEDWAALLKVEEEYVERLCTAIINLKPDVVITEKGLSDLAAHFLTKAGISGIRRVRKTDNNRIARACGATIVHRPEEAKESDVGTKCGLFEVVKIGDEFFSFIVDCKEPKACTILLRGPSKDVLNEIERNLHDAMGVARNIAMDKRLVPGGGAVEMAVSRGLTERAQSMKEIEQWPYRAVSAALEVIPRTLAENCGANVIRTLTKLRAKHADDPDCTFGIDGESGEIVDMKAKGIWEPYEVKVQTLKTAVEAAAMLLRIDDVVSGIGKKDKSGGAPKSRMDDGDNVDSEQMLPE</sequence>
<dbReference type="InterPro" id="IPR054827">
    <property type="entry name" value="thermosome_alpha"/>
</dbReference>
<evidence type="ECO:0000256" key="10">
    <source>
        <dbReference type="RuleBase" id="RU004191"/>
    </source>
</evidence>
<dbReference type="GO" id="GO:0005524">
    <property type="term" value="F:ATP binding"/>
    <property type="evidence" value="ECO:0007669"/>
    <property type="project" value="UniProtKB-KW"/>
</dbReference>
<dbReference type="OrthoDB" id="10248520at2759"/>
<dbReference type="InterPro" id="IPR002423">
    <property type="entry name" value="Cpn60/GroEL/TCP-1"/>
</dbReference>
<evidence type="ECO:0000256" key="11">
    <source>
        <dbReference type="SAM" id="MobiDB-lite"/>
    </source>
</evidence>
<dbReference type="PROSITE" id="PS00750">
    <property type="entry name" value="TCP1_1"/>
    <property type="match status" value="1"/>
</dbReference>
<dbReference type="PROSITE" id="PS00751">
    <property type="entry name" value="TCP1_2"/>
    <property type="match status" value="1"/>
</dbReference>
<evidence type="ECO:0000256" key="5">
    <source>
        <dbReference type="ARBA" id="ARBA00022741"/>
    </source>
</evidence>
<dbReference type="Pfam" id="PF00118">
    <property type="entry name" value="Cpn60_TCP1"/>
    <property type="match status" value="1"/>
</dbReference>
<dbReference type="NCBIfam" id="NF041082">
    <property type="entry name" value="thermosome_alpha"/>
    <property type="match status" value="1"/>
</dbReference>
<dbReference type="InterPro" id="IPR012719">
    <property type="entry name" value="Chap_CCT_gamma"/>
</dbReference>
<dbReference type="InterPro" id="IPR017998">
    <property type="entry name" value="Chaperone_TCP-1"/>
</dbReference>
<evidence type="ECO:0000256" key="4">
    <source>
        <dbReference type="ARBA" id="ARBA00022490"/>
    </source>
</evidence>
<keyword evidence="7 9" id="KW-0143">Chaperone</keyword>
<dbReference type="GO" id="GO:0051082">
    <property type="term" value="F:unfolded protein binding"/>
    <property type="evidence" value="ECO:0007669"/>
    <property type="project" value="InterPro"/>
</dbReference>
<dbReference type="GO" id="GO:0005832">
    <property type="term" value="C:chaperonin-containing T-complex"/>
    <property type="evidence" value="ECO:0007669"/>
    <property type="project" value="UniProtKB-ARBA"/>
</dbReference>
<proteinExistence type="inferred from homology"/>
<dbReference type="GO" id="GO:0140662">
    <property type="term" value="F:ATP-dependent protein folding chaperone"/>
    <property type="evidence" value="ECO:0007669"/>
    <property type="project" value="InterPro"/>
</dbReference>
<comment type="function">
    <text evidence="8">Molecular chaperone; assists the folding of proteins upon ATP hydrolysis. Known to play a role, in vitro, in the folding of actin and tubulin.</text>
</comment>
<evidence type="ECO:0000256" key="3">
    <source>
        <dbReference type="ARBA" id="ARBA00017187"/>
    </source>
</evidence>
<feature type="compositionally biased region" description="Basic and acidic residues" evidence="11">
    <location>
        <begin position="527"/>
        <end position="542"/>
    </location>
</feature>
<dbReference type="PANTHER" id="PTHR11353">
    <property type="entry name" value="CHAPERONIN"/>
    <property type="match status" value="1"/>
</dbReference>
<evidence type="ECO:0000256" key="1">
    <source>
        <dbReference type="ARBA" id="ARBA00004496"/>
    </source>
</evidence>
<evidence type="ECO:0000256" key="6">
    <source>
        <dbReference type="ARBA" id="ARBA00022840"/>
    </source>
</evidence>
<dbReference type="GO" id="GO:0016887">
    <property type="term" value="F:ATP hydrolysis activity"/>
    <property type="evidence" value="ECO:0007669"/>
    <property type="project" value="InterPro"/>
</dbReference>
<dbReference type="PRINTS" id="PR00304">
    <property type="entry name" value="TCOMPLEXTCP1"/>
</dbReference>
<keyword evidence="5 9" id="KW-0547">Nucleotide-binding</keyword>
<evidence type="ECO:0000313" key="14">
    <source>
        <dbReference type="Proteomes" id="UP000708148"/>
    </source>
</evidence>